<dbReference type="Proteomes" id="UP000286147">
    <property type="component" value="Unassembled WGS sequence"/>
</dbReference>
<dbReference type="EMBL" id="QRTP01000003">
    <property type="protein sequence ID" value="RGQ85952.1"/>
    <property type="molecule type" value="Genomic_DNA"/>
</dbReference>
<dbReference type="AlphaFoldDB" id="A0A412CGV2"/>
<sequence length="123" mass="15454">MYQKEEIINLWFKMWIYKKDLGMENIFSQNIKYIESYGVKYENLLEVKRWFHEWNKKNTVLSWEIKDFWHKDNKTMVVWHFKCLFEGKVDEFEGNSIIYWNENFKIDYLKEFACKLPQINPYR</sequence>
<comment type="caution">
    <text evidence="1">The sequence shown here is derived from an EMBL/GenBank/DDBJ whole genome shotgun (WGS) entry which is preliminary data.</text>
</comment>
<dbReference type="RefSeq" id="WP_118035479.1">
    <property type="nucleotide sequence ID" value="NZ_QRTP01000003.1"/>
</dbReference>
<evidence type="ECO:0000313" key="2">
    <source>
        <dbReference type="Proteomes" id="UP000286147"/>
    </source>
</evidence>
<dbReference type="SUPFAM" id="SSF54427">
    <property type="entry name" value="NTF2-like"/>
    <property type="match status" value="1"/>
</dbReference>
<dbReference type="Gene3D" id="3.10.450.50">
    <property type="match status" value="1"/>
</dbReference>
<organism evidence="1 2">
    <name type="scientific">Megamonas rupellensis</name>
    <dbReference type="NCBI Taxonomy" id="491921"/>
    <lineage>
        <taxon>Bacteria</taxon>
        <taxon>Bacillati</taxon>
        <taxon>Bacillota</taxon>
        <taxon>Negativicutes</taxon>
        <taxon>Selenomonadales</taxon>
        <taxon>Selenomonadaceae</taxon>
        <taxon>Megamonas</taxon>
    </lineage>
</organism>
<protein>
    <submittedName>
        <fullName evidence="1">Nuclear transport factor 2 family protein</fullName>
    </submittedName>
</protein>
<name>A0A412CGV2_9FIRM</name>
<accession>A0A412CGV2</accession>
<reference evidence="1 2" key="1">
    <citation type="submission" date="2018-08" db="EMBL/GenBank/DDBJ databases">
        <title>A genome reference for cultivated species of the human gut microbiota.</title>
        <authorList>
            <person name="Zou Y."/>
            <person name="Xue W."/>
            <person name="Luo G."/>
        </authorList>
    </citation>
    <scope>NUCLEOTIDE SEQUENCE [LARGE SCALE GENOMIC DNA]</scope>
    <source>
        <strain evidence="1 2">AF27-12</strain>
    </source>
</reference>
<evidence type="ECO:0000313" key="1">
    <source>
        <dbReference type="EMBL" id="RGQ85952.1"/>
    </source>
</evidence>
<proteinExistence type="predicted"/>
<gene>
    <name evidence="1" type="ORF">DWY77_01620</name>
</gene>
<dbReference type="InterPro" id="IPR032710">
    <property type="entry name" value="NTF2-like_dom_sf"/>
</dbReference>